<name>A0A2Z5G6L3_9BACT</name>
<dbReference type="PANTHER" id="PTHR45947:SF3">
    <property type="entry name" value="SULFOQUINOVOSYL TRANSFERASE SQD2"/>
    <property type="match status" value="1"/>
</dbReference>
<dbReference type="PANTHER" id="PTHR45947">
    <property type="entry name" value="SULFOQUINOVOSYL TRANSFERASE SQD2"/>
    <property type="match status" value="1"/>
</dbReference>
<sequence>MLPKLRIAYFAHSLRSDWNNGNAHFLRGLLREMSSLGHEITVFEPEHEWSIDNLALEQLGAESLTHFALTYPELNICTYPSGTSDATRETTLSACDIVVLHEWNPPALAHSLLELRDRLGFRLLFHDTHHRASSSPEQVKLFQIDRFDGVIAFGEALRSIYMQAFGLSRVWTLHEAADTRVFYPHAMPDKCLDVVWVGNWGDGERSTEISEFLLQPASRLGSKRFRVYGVRYPESGLRALQNAHVEYSGYLPNLSAPLVYARSLLTVHIPRQHYVKAMTGIPTIRVFEALACGIPLISAPWDDTEGLFRSHDFCSVKNGDEMTDALNAMLHDPESRRLMAERGLKTVLERHTCRHRASQLTEICEEVLA</sequence>
<accession>A0A2Z5G6L3</accession>
<dbReference type="InterPro" id="IPR055259">
    <property type="entry name" value="YkvP/CgeB_Glyco_trans-like"/>
</dbReference>
<keyword evidence="3" id="KW-1185">Reference proteome</keyword>
<proteinExistence type="predicted"/>
<dbReference type="KEGG" id="abas:ACPOL_5362"/>
<protein>
    <submittedName>
        <fullName evidence="2">Glycosyltransferase</fullName>
    </submittedName>
</protein>
<organism evidence="2 3">
    <name type="scientific">Acidisarcina polymorpha</name>
    <dbReference type="NCBI Taxonomy" id="2211140"/>
    <lineage>
        <taxon>Bacteria</taxon>
        <taxon>Pseudomonadati</taxon>
        <taxon>Acidobacteriota</taxon>
        <taxon>Terriglobia</taxon>
        <taxon>Terriglobales</taxon>
        <taxon>Acidobacteriaceae</taxon>
        <taxon>Acidisarcina</taxon>
    </lineage>
</organism>
<dbReference type="AlphaFoldDB" id="A0A2Z5G6L3"/>
<reference evidence="2 3" key="1">
    <citation type="journal article" date="2018" name="Front. Microbiol.">
        <title>Hydrolytic Capabilities as a Key to Environmental Success: Chitinolytic and Cellulolytic Acidobacteria From Acidic Sub-arctic Soils and Boreal Peatlands.</title>
        <authorList>
            <person name="Belova S.E."/>
            <person name="Ravin N.V."/>
            <person name="Pankratov T.A."/>
            <person name="Rakitin A.L."/>
            <person name="Ivanova A.A."/>
            <person name="Beletsky A.V."/>
            <person name="Mardanov A.V."/>
            <person name="Sinninghe Damste J.S."/>
            <person name="Dedysh S.N."/>
        </authorList>
    </citation>
    <scope>NUCLEOTIDE SEQUENCE [LARGE SCALE GENOMIC DNA]</scope>
    <source>
        <strain evidence="2 3">SBC82</strain>
    </source>
</reference>
<dbReference type="Proteomes" id="UP000253606">
    <property type="component" value="Chromosome"/>
</dbReference>
<feature type="domain" description="Spore protein YkvP/CgeB glycosyl transferase-like" evidence="1">
    <location>
        <begin position="211"/>
        <end position="360"/>
    </location>
</feature>
<evidence type="ECO:0000313" key="2">
    <source>
        <dbReference type="EMBL" id="AXC14610.1"/>
    </source>
</evidence>
<gene>
    <name evidence="2" type="ORF">ACPOL_5362</name>
</gene>
<keyword evidence="2" id="KW-0808">Transferase</keyword>
<dbReference type="InterPro" id="IPR050194">
    <property type="entry name" value="Glycosyltransferase_grp1"/>
</dbReference>
<evidence type="ECO:0000259" key="1">
    <source>
        <dbReference type="Pfam" id="PF13524"/>
    </source>
</evidence>
<dbReference type="Gene3D" id="3.40.50.2000">
    <property type="entry name" value="Glycogen Phosphorylase B"/>
    <property type="match status" value="2"/>
</dbReference>
<evidence type="ECO:0000313" key="3">
    <source>
        <dbReference type="Proteomes" id="UP000253606"/>
    </source>
</evidence>
<dbReference type="Pfam" id="PF13524">
    <property type="entry name" value="Glyco_trans_1_2"/>
    <property type="match status" value="1"/>
</dbReference>
<dbReference type="GO" id="GO:0016757">
    <property type="term" value="F:glycosyltransferase activity"/>
    <property type="evidence" value="ECO:0007669"/>
    <property type="project" value="TreeGrafter"/>
</dbReference>
<dbReference type="CDD" id="cd03801">
    <property type="entry name" value="GT4_PimA-like"/>
    <property type="match status" value="1"/>
</dbReference>
<dbReference type="SUPFAM" id="SSF53756">
    <property type="entry name" value="UDP-Glycosyltransferase/glycogen phosphorylase"/>
    <property type="match status" value="1"/>
</dbReference>
<dbReference type="EMBL" id="CP030840">
    <property type="protein sequence ID" value="AXC14610.1"/>
    <property type="molecule type" value="Genomic_DNA"/>
</dbReference>